<dbReference type="AlphaFoldDB" id="A0A126V415"/>
<dbReference type="Proteomes" id="UP000070371">
    <property type="component" value="Chromosome"/>
</dbReference>
<dbReference type="KEGG" id="hat:RC74_18980"/>
<proteinExistence type="predicted"/>
<dbReference type="OrthoDB" id="9803927at2"/>
<evidence type="ECO:0000313" key="2">
    <source>
        <dbReference type="Proteomes" id="UP000070371"/>
    </source>
</evidence>
<dbReference type="CDD" id="cd19608">
    <property type="entry name" value="GH113_mannanase-like"/>
    <property type="match status" value="1"/>
</dbReference>
<reference evidence="1 2" key="1">
    <citation type="submission" date="2016-02" db="EMBL/GenBank/DDBJ databases">
        <title>Complete genome sequence of Halocynthiibacter arcticus PAMC 20958t from arctic marine sediment.</title>
        <authorList>
            <person name="Lee Y.M."/>
            <person name="Baek K."/>
            <person name="Lee H.K."/>
            <person name="Shin S.C."/>
        </authorList>
    </citation>
    <scope>NUCLEOTIDE SEQUENCE [LARGE SCALE GENOMIC DNA]</scope>
    <source>
        <strain evidence="1">PAMC 20958</strain>
    </source>
</reference>
<dbReference type="InterPro" id="IPR017853">
    <property type="entry name" value="GH"/>
</dbReference>
<dbReference type="RefSeq" id="WP_039001583.1">
    <property type="nucleotide sequence ID" value="NZ_CP014327.1"/>
</dbReference>
<dbReference type="SUPFAM" id="SSF51445">
    <property type="entry name" value="(Trans)glycosidases"/>
    <property type="match status" value="1"/>
</dbReference>
<accession>A0A126V415</accession>
<name>A0A126V415_9RHOB</name>
<dbReference type="Pfam" id="PF22612">
    <property type="entry name" value="GH113"/>
    <property type="match status" value="1"/>
</dbReference>
<gene>
    <name evidence="1" type="ORF">RC74_18980</name>
</gene>
<protein>
    <recommendedName>
        <fullName evidence="3">Glycosidase-like protein</fullName>
    </recommendedName>
</protein>
<evidence type="ECO:0000313" key="1">
    <source>
        <dbReference type="EMBL" id="AML53062.1"/>
    </source>
</evidence>
<dbReference type="InterPro" id="IPR055151">
    <property type="entry name" value="GH113"/>
</dbReference>
<sequence length="335" mass="36657">MVTRRIFLGTLGAVSIAPVRRSLADSLRPTWLKGFNLIETKNAPFGSAAAEQSIRQLASTGATAAAVIPFLWQSSHESNDIVMGDALPGDRIAAGITQLHAAGLAAIVKPHVWVPGSWAGGIELDDGLVDSWYSAYRQILLNISRTAEDQNAEVLVIGTELRGMSASNHWEKIIGDVRASFSGKLTYVAHGADEAEQVDFWPLLDAVAVSLYPILGADHAYADWDKAIAEELDRVEAVARKYGKPVWIAEIGIRSAKGAAERPWESAEERIAQSDMALQAEVLDHWFAELSERDIQDIWVWRWLTDPDGGGAEDTDFTVQNKTAEGLITQWWNKG</sequence>
<organism evidence="1 2">
    <name type="scientific">Falsihalocynthiibacter arcticus</name>
    <dbReference type="NCBI Taxonomy" id="1579316"/>
    <lineage>
        <taxon>Bacteria</taxon>
        <taxon>Pseudomonadati</taxon>
        <taxon>Pseudomonadota</taxon>
        <taxon>Alphaproteobacteria</taxon>
        <taxon>Rhodobacterales</taxon>
        <taxon>Roseobacteraceae</taxon>
        <taxon>Falsihalocynthiibacter</taxon>
    </lineage>
</organism>
<keyword evidence="2" id="KW-1185">Reference proteome</keyword>
<dbReference type="EMBL" id="CP014327">
    <property type="protein sequence ID" value="AML53062.1"/>
    <property type="molecule type" value="Genomic_DNA"/>
</dbReference>
<dbReference type="Gene3D" id="3.20.20.80">
    <property type="entry name" value="Glycosidases"/>
    <property type="match status" value="1"/>
</dbReference>
<evidence type="ECO:0008006" key="3">
    <source>
        <dbReference type="Google" id="ProtNLM"/>
    </source>
</evidence>